<dbReference type="InterPro" id="IPR037883">
    <property type="entry name" value="Knr4/Smi1-like_sf"/>
</dbReference>
<organism evidence="2 3">
    <name type="scientific">Nitratireductor mangrovi</name>
    <dbReference type="NCBI Taxonomy" id="2599600"/>
    <lineage>
        <taxon>Bacteria</taxon>
        <taxon>Pseudomonadati</taxon>
        <taxon>Pseudomonadota</taxon>
        <taxon>Alphaproteobacteria</taxon>
        <taxon>Hyphomicrobiales</taxon>
        <taxon>Phyllobacteriaceae</taxon>
        <taxon>Nitratireductor</taxon>
    </lineage>
</organism>
<gene>
    <name evidence="2" type="ORF">FQ775_22520</name>
</gene>
<dbReference type="KEGG" id="niy:FQ775_22520"/>
<dbReference type="Gene3D" id="3.40.1580.10">
    <property type="entry name" value="SMI1/KNR4-like"/>
    <property type="match status" value="1"/>
</dbReference>
<dbReference type="PANTHER" id="PTHR35841">
    <property type="entry name" value="PHOSPHONATES-BINDING PERIPLASMIC PROTEIN"/>
    <property type="match status" value="1"/>
</dbReference>
<evidence type="ECO:0000313" key="2">
    <source>
        <dbReference type="EMBL" id="QDZ02916.1"/>
    </source>
</evidence>
<evidence type="ECO:0000313" key="3">
    <source>
        <dbReference type="Proteomes" id="UP000321389"/>
    </source>
</evidence>
<dbReference type="SMART" id="SM00860">
    <property type="entry name" value="SMI1_KNR4"/>
    <property type="match status" value="1"/>
</dbReference>
<dbReference type="EMBL" id="CP042301">
    <property type="protein sequence ID" value="QDZ02916.1"/>
    <property type="molecule type" value="Genomic_DNA"/>
</dbReference>
<dbReference type="Pfam" id="PF12974">
    <property type="entry name" value="Phosphonate-bd"/>
    <property type="match status" value="1"/>
</dbReference>
<accession>A0A5B8L4J4</accession>
<proteinExistence type="predicted"/>
<evidence type="ECO:0000259" key="1">
    <source>
        <dbReference type="SMART" id="SM00860"/>
    </source>
</evidence>
<keyword evidence="3" id="KW-1185">Reference proteome</keyword>
<dbReference type="Gene3D" id="3.40.190.10">
    <property type="entry name" value="Periplasmic binding protein-like II"/>
    <property type="match status" value="1"/>
</dbReference>
<dbReference type="InterPro" id="IPR018958">
    <property type="entry name" value="Knr4/Smi1-like_dom"/>
</dbReference>
<sequence>MSSFVAALPMYDWPEVRAETDAQWAAIRDRLVAAGIDAPVVLARRNADLPAVPGGIRDAHGAVIAPDPATLPPDEFDFATLWRHPALLFGQTCWGPMQETGLSKEVAVVGQPDYAPYKGGRGTSYSSALLMRRGSASAWGNRGAPRPPDGRPVLPVEILKGRRLAFNEPHSMSGMIALRQDLEAAGQDIGVFSALVETGAHRLSIRAVAEGRADIAAIDCRTWSLAQRFEPAAREVAVVGWTGFRPGLPYISSRVVADLHEAIRNAIQDRPDARLLRRKLIEGGIASPDEIRGCTQAEIRQIEDRYGPLPDAYKEILRLIGHGAGRLVDRMEFWIYADRLDEVNRHGRSAMQDFEADGVSLPETGPVFFISARQGDYPTFIPASEGSDAAVFMMNGDRNTVERIHDSVWDWIMEFVRDAEYFIGKGLR</sequence>
<protein>
    <submittedName>
        <fullName evidence="2">PhnD/SsuA/transferrin family substrate-binding protein</fullName>
    </submittedName>
</protein>
<dbReference type="PANTHER" id="PTHR35841:SF1">
    <property type="entry name" value="PHOSPHONATES-BINDING PERIPLASMIC PROTEIN"/>
    <property type="match status" value="1"/>
</dbReference>
<dbReference type="SUPFAM" id="SSF53850">
    <property type="entry name" value="Periplasmic binding protein-like II"/>
    <property type="match status" value="1"/>
</dbReference>
<dbReference type="Proteomes" id="UP000321389">
    <property type="component" value="Chromosome"/>
</dbReference>
<dbReference type="AlphaFoldDB" id="A0A5B8L4J4"/>
<feature type="domain" description="Knr4/Smi1-like" evidence="1">
    <location>
        <begin position="293"/>
        <end position="414"/>
    </location>
</feature>
<reference evidence="2" key="1">
    <citation type="submission" date="2020-04" db="EMBL/GenBank/DDBJ databases">
        <title>Nitratireductor sp. nov. isolated from mangrove soil.</title>
        <authorList>
            <person name="Ye Y."/>
        </authorList>
    </citation>
    <scope>NUCLEOTIDE SEQUENCE</scope>
    <source>
        <strain evidence="2">SY7</strain>
    </source>
</reference>
<name>A0A5B8L4J4_9HYPH</name>
<dbReference type="Pfam" id="PF09346">
    <property type="entry name" value="SMI1_KNR4"/>
    <property type="match status" value="1"/>
</dbReference>
<dbReference type="SUPFAM" id="SSF160631">
    <property type="entry name" value="SMI1/KNR4-like"/>
    <property type="match status" value="1"/>
</dbReference>
<dbReference type="OrthoDB" id="7353682at2"/>